<keyword evidence="1" id="KW-0812">Transmembrane</keyword>
<evidence type="ECO:0000313" key="2">
    <source>
        <dbReference type="EMBL" id="KAJ7945202.1"/>
    </source>
</evidence>
<dbReference type="PANTHER" id="PTHR33919:SF11">
    <property type="entry name" value="EXPRESSED PROTEIN"/>
    <property type="match status" value="1"/>
</dbReference>
<comment type="caution">
    <text evidence="2">The sequence shown here is derived from an EMBL/GenBank/DDBJ whole genome shotgun (WGS) entry which is preliminary data.</text>
</comment>
<reference evidence="2" key="1">
    <citation type="journal article" date="2023" name="Science">
        <title>Elucidation of the pathway for biosynthesis of saponin adjuvants from the soapbark tree.</title>
        <authorList>
            <person name="Reed J."/>
            <person name="Orme A."/>
            <person name="El-Demerdash A."/>
            <person name="Owen C."/>
            <person name="Martin L.B.B."/>
            <person name="Misra R.C."/>
            <person name="Kikuchi S."/>
            <person name="Rejzek M."/>
            <person name="Martin A.C."/>
            <person name="Harkess A."/>
            <person name="Leebens-Mack J."/>
            <person name="Louveau T."/>
            <person name="Stephenson M.J."/>
            <person name="Osbourn A."/>
        </authorList>
    </citation>
    <scope>NUCLEOTIDE SEQUENCE</scope>
    <source>
        <strain evidence="2">S10</strain>
    </source>
</reference>
<dbReference type="Proteomes" id="UP001163823">
    <property type="component" value="Chromosome 13"/>
</dbReference>
<keyword evidence="1" id="KW-0472">Membrane</keyword>
<keyword evidence="3" id="KW-1185">Reference proteome</keyword>
<dbReference type="PANTHER" id="PTHR33919">
    <property type="entry name" value="OS09G0127700 PROTEIN"/>
    <property type="match status" value="1"/>
</dbReference>
<accession>A0AAD7KSW2</accession>
<evidence type="ECO:0000256" key="1">
    <source>
        <dbReference type="SAM" id="Phobius"/>
    </source>
</evidence>
<sequence length="177" mass="19788">MAFRSTMGYLKTLMGNTGLRGGIGSRVTYTTSTTPKMKTYSPTRDHAYVHQHHQKAGAGESTKSVKGDFVPVYVSIGMISLSVILGLYTAKQQLMHSPTVYVKKERRKTLPEVVEPEHVAEEAEKFFEKSFFRKVAHVQDADNADKQVIPDPIRKDAYAYRPKIVTLQSVGVDPKNV</sequence>
<dbReference type="EMBL" id="JARAOO010000013">
    <property type="protein sequence ID" value="KAJ7945202.1"/>
    <property type="molecule type" value="Genomic_DNA"/>
</dbReference>
<evidence type="ECO:0000313" key="3">
    <source>
        <dbReference type="Proteomes" id="UP001163823"/>
    </source>
</evidence>
<protein>
    <submittedName>
        <fullName evidence="2">NADH-ubiquinone reductase complex 1 MLRQ subunit</fullName>
    </submittedName>
</protein>
<feature type="transmembrane region" description="Helical" evidence="1">
    <location>
        <begin position="70"/>
        <end position="88"/>
    </location>
</feature>
<name>A0AAD7KSW2_QUISA</name>
<organism evidence="2 3">
    <name type="scientific">Quillaja saponaria</name>
    <name type="common">Soap bark tree</name>
    <dbReference type="NCBI Taxonomy" id="32244"/>
    <lineage>
        <taxon>Eukaryota</taxon>
        <taxon>Viridiplantae</taxon>
        <taxon>Streptophyta</taxon>
        <taxon>Embryophyta</taxon>
        <taxon>Tracheophyta</taxon>
        <taxon>Spermatophyta</taxon>
        <taxon>Magnoliopsida</taxon>
        <taxon>eudicotyledons</taxon>
        <taxon>Gunneridae</taxon>
        <taxon>Pentapetalae</taxon>
        <taxon>rosids</taxon>
        <taxon>fabids</taxon>
        <taxon>Fabales</taxon>
        <taxon>Quillajaceae</taxon>
        <taxon>Quillaja</taxon>
    </lineage>
</organism>
<keyword evidence="1" id="KW-1133">Transmembrane helix</keyword>
<dbReference type="AlphaFoldDB" id="A0AAD7KSW2"/>
<gene>
    <name evidence="2" type="ORF">O6P43_030301</name>
</gene>
<dbReference type="KEGG" id="qsa:O6P43_030301"/>
<proteinExistence type="predicted"/>